<evidence type="ECO:0000256" key="2">
    <source>
        <dbReference type="ARBA" id="ARBA00023315"/>
    </source>
</evidence>
<dbReference type="Pfam" id="PF00583">
    <property type="entry name" value="Acetyltransf_1"/>
    <property type="match status" value="1"/>
</dbReference>
<keyword evidence="1 4" id="KW-0808">Transferase</keyword>
<evidence type="ECO:0000313" key="5">
    <source>
        <dbReference type="Proteomes" id="UP000182063"/>
    </source>
</evidence>
<dbReference type="Gene3D" id="3.40.630.30">
    <property type="match status" value="1"/>
</dbReference>
<dbReference type="EMBL" id="CP018221">
    <property type="protein sequence ID" value="API59015.1"/>
    <property type="molecule type" value="Genomic_DNA"/>
</dbReference>
<dbReference type="CDD" id="cd04301">
    <property type="entry name" value="NAT_SF"/>
    <property type="match status" value="1"/>
</dbReference>
<dbReference type="InterPro" id="IPR016181">
    <property type="entry name" value="Acyl_CoA_acyltransferase"/>
</dbReference>
<dbReference type="Proteomes" id="UP000182063">
    <property type="component" value="Chromosome"/>
</dbReference>
<reference evidence="5" key="1">
    <citation type="submission" date="2016-11" db="EMBL/GenBank/DDBJ databases">
        <title>Complete Genome Sequence of alachlor-degrading Sphingomonas sp. strain JJ-A5.</title>
        <authorList>
            <person name="Lee H."/>
            <person name="Ka J.-O."/>
        </authorList>
    </citation>
    <scope>NUCLEOTIDE SEQUENCE [LARGE SCALE GENOMIC DNA]</scope>
    <source>
        <strain evidence="5">JJ-A5</strain>
    </source>
</reference>
<protein>
    <submittedName>
        <fullName evidence="4">GNAT family N-acetyltransferase</fullName>
    </submittedName>
</protein>
<feature type="domain" description="N-acetyltransferase" evidence="3">
    <location>
        <begin position="38"/>
        <end position="189"/>
    </location>
</feature>
<dbReference type="KEGG" id="sphj:BSL82_06570"/>
<dbReference type="PANTHER" id="PTHR43800:SF1">
    <property type="entry name" value="PEPTIDYL-LYSINE N-ACETYLTRANSFERASE YJAB"/>
    <property type="match status" value="1"/>
</dbReference>
<dbReference type="RefSeq" id="WP_072596567.1">
    <property type="nucleotide sequence ID" value="NZ_CP018221.1"/>
</dbReference>
<evidence type="ECO:0000256" key="1">
    <source>
        <dbReference type="ARBA" id="ARBA00022679"/>
    </source>
</evidence>
<dbReference type="GO" id="GO:0016747">
    <property type="term" value="F:acyltransferase activity, transferring groups other than amino-acyl groups"/>
    <property type="evidence" value="ECO:0007669"/>
    <property type="project" value="InterPro"/>
</dbReference>
<sequence>MPLEMLPPGMVAALVTYLEMTERPSPPSRPAMSPLKLARWSKAEPERYRALFRRVGEPWLWFSRLVMDDDALTAIIHHPDVHVHAVTNRSGAELGLLELDFREHGECELAYFGLVPEMTGRGHGKWLMQRALSLAWTDNIRRVHVHTCTLDHPAALDFYRAHGFAPYARAVESFADPRVAGILPETAAPGLPLIGQVRASSR</sequence>
<dbReference type="PANTHER" id="PTHR43800">
    <property type="entry name" value="PEPTIDYL-LYSINE N-ACETYLTRANSFERASE YJAB"/>
    <property type="match status" value="1"/>
</dbReference>
<evidence type="ECO:0000259" key="3">
    <source>
        <dbReference type="PROSITE" id="PS51186"/>
    </source>
</evidence>
<dbReference type="InterPro" id="IPR000182">
    <property type="entry name" value="GNAT_dom"/>
</dbReference>
<dbReference type="STRING" id="1921510.BSL82_06570"/>
<dbReference type="PROSITE" id="PS51186">
    <property type="entry name" value="GNAT"/>
    <property type="match status" value="1"/>
</dbReference>
<organism evidence="4 5">
    <name type="scientific">Tardibacter chloracetimidivorans</name>
    <dbReference type="NCBI Taxonomy" id="1921510"/>
    <lineage>
        <taxon>Bacteria</taxon>
        <taxon>Pseudomonadati</taxon>
        <taxon>Pseudomonadota</taxon>
        <taxon>Alphaproteobacteria</taxon>
        <taxon>Sphingomonadales</taxon>
        <taxon>Sphingomonadaceae</taxon>
        <taxon>Tardibacter</taxon>
    </lineage>
</organism>
<gene>
    <name evidence="4" type="ORF">BSL82_06570</name>
</gene>
<proteinExistence type="predicted"/>
<name>A0A1L3ZTR6_9SPHN</name>
<evidence type="ECO:0000313" key="4">
    <source>
        <dbReference type="EMBL" id="API59015.1"/>
    </source>
</evidence>
<accession>A0A1L3ZTR6</accession>
<dbReference type="SUPFAM" id="SSF55729">
    <property type="entry name" value="Acyl-CoA N-acyltransferases (Nat)"/>
    <property type="match status" value="1"/>
</dbReference>
<keyword evidence="5" id="KW-1185">Reference proteome</keyword>
<keyword evidence="2" id="KW-0012">Acyltransferase</keyword>
<dbReference type="AlphaFoldDB" id="A0A1L3ZTR6"/>
<dbReference type="OrthoDB" id="275336at2"/>